<evidence type="ECO:0000313" key="2">
    <source>
        <dbReference type="Proteomes" id="UP000308600"/>
    </source>
</evidence>
<proteinExistence type="predicted"/>
<evidence type="ECO:0000313" key="1">
    <source>
        <dbReference type="EMBL" id="TFK65828.1"/>
    </source>
</evidence>
<reference evidence="1 2" key="1">
    <citation type="journal article" date="2019" name="Nat. Ecol. Evol.">
        <title>Megaphylogeny resolves global patterns of mushroom evolution.</title>
        <authorList>
            <person name="Varga T."/>
            <person name="Krizsan K."/>
            <person name="Foldi C."/>
            <person name="Dima B."/>
            <person name="Sanchez-Garcia M."/>
            <person name="Sanchez-Ramirez S."/>
            <person name="Szollosi G.J."/>
            <person name="Szarkandi J.G."/>
            <person name="Papp V."/>
            <person name="Albert L."/>
            <person name="Andreopoulos W."/>
            <person name="Angelini C."/>
            <person name="Antonin V."/>
            <person name="Barry K.W."/>
            <person name="Bougher N.L."/>
            <person name="Buchanan P."/>
            <person name="Buyck B."/>
            <person name="Bense V."/>
            <person name="Catcheside P."/>
            <person name="Chovatia M."/>
            <person name="Cooper J."/>
            <person name="Damon W."/>
            <person name="Desjardin D."/>
            <person name="Finy P."/>
            <person name="Geml J."/>
            <person name="Haridas S."/>
            <person name="Hughes K."/>
            <person name="Justo A."/>
            <person name="Karasinski D."/>
            <person name="Kautmanova I."/>
            <person name="Kiss B."/>
            <person name="Kocsube S."/>
            <person name="Kotiranta H."/>
            <person name="LaButti K.M."/>
            <person name="Lechner B.E."/>
            <person name="Liimatainen K."/>
            <person name="Lipzen A."/>
            <person name="Lukacs Z."/>
            <person name="Mihaltcheva S."/>
            <person name="Morgado L.N."/>
            <person name="Niskanen T."/>
            <person name="Noordeloos M.E."/>
            <person name="Ohm R.A."/>
            <person name="Ortiz-Santana B."/>
            <person name="Ovrebo C."/>
            <person name="Racz N."/>
            <person name="Riley R."/>
            <person name="Savchenko A."/>
            <person name="Shiryaev A."/>
            <person name="Soop K."/>
            <person name="Spirin V."/>
            <person name="Szebenyi C."/>
            <person name="Tomsovsky M."/>
            <person name="Tulloss R.E."/>
            <person name="Uehling J."/>
            <person name="Grigoriev I.V."/>
            <person name="Vagvolgyi C."/>
            <person name="Papp T."/>
            <person name="Martin F.M."/>
            <person name="Miettinen O."/>
            <person name="Hibbett D.S."/>
            <person name="Nagy L.G."/>
        </authorList>
    </citation>
    <scope>NUCLEOTIDE SEQUENCE [LARGE SCALE GENOMIC DNA]</scope>
    <source>
        <strain evidence="1 2">NL-1719</strain>
    </source>
</reference>
<gene>
    <name evidence="1" type="ORF">BDN72DRAFT_824160</name>
</gene>
<sequence length="142" mass="16025">MFWRKWRTCMEFQSCDRCKDAPIISSRDPLGMTGRICWKSPPKMTVRPPKGDSTARMSRNVRSKVSCVCRCCINASSQITAVASRSKSARLDSLGIEQYDVSCKPSIGSLNSEWAVRPPGRRRAAIPDEAAQRTICERLRNR</sequence>
<dbReference type="Proteomes" id="UP000308600">
    <property type="component" value="Unassembled WGS sequence"/>
</dbReference>
<protein>
    <submittedName>
        <fullName evidence="1">Uncharacterized protein</fullName>
    </submittedName>
</protein>
<keyword evidence="2" id="KW-1185">Reference proteome</keyword>
<accession>A0ACD3AIX9</accession>
<dbReference type="EMBL" id="ML208424">
    <property type="protein sequence ID" value="TFK65828.1"/>
    <property type="molecule type" value="Genomic_DNA"/>
</dbReference>
<organism evidence="1 2">
    <name type="scientific">Pluteus cervinus</name>
    <dbReference type="NCBI Taxonomy" id="181527"/>
    <lineage>
        <taxon>Eukaryota</taxon>
        <taxon>Fungi</taxon>
        <taxon>Dikarya</taxon>
        <taxon>Basidiomycota</taxon>
        <taxon>Agaricomycotina</taxon>
        <taxon>Agaricomycetes</taxon>
        <taxon>Agaricomycetidae</taxon>
        <taxon>Agaricales</taxon>
        <taxon>Pluteineae</taxon>
        <taxon>Pluteaceae</taxon>
        <taxon>Pluteus</taxon>
    </lineage>
</organism>
<name>A0ACD3AIX9_9AGAR</name>